<dbReference type="HOGENOM" id="CLU_068457_0_0_7"/>
<dbReference type="InterPro" id="IPR000845">
    <property type="entry name" value="Nucleoside_phosphorylase_d"/>
</dbReference>
<evidence type="ECO:0000313" key="3">
    <source>
        <dbReference type="Proteomes" id="UP000000483"/>
    </source>
</evidence>
<dbReference type="SUPFAM" id="SSF53167">
    <property type="entry name" value="Purine and uridine phosphorylases"/>
    <property type="match status" value="1"/>
</dbReference>
<dbReference type="GO" id="GO:0003824">
    <property type="term" value="F:catalytic activity"/>
    <property type="evidence" value="ECO:0007669"/>
    <property type="project" value="InterPro"/>
</dbReference>
<name>F2NGJ4_DESAR</name>
<dbReference type="InterPro" id="IPR035994">
    <property type="entry name" value="Nucleoside_phosphorylase_sf"/>
</dbReference>
<evidence type="ECO:0000313" key="2">
    <source>
        <dbReference type="EMBL" id="AEB07901.1"/>
    </source>
</evidence>
<dbReference type="GO" id="GO:0009116">
    <property type="term" value="P:nucleoside metabolic process"/>
    <property type="evidence" value="ECO:0007669"/>
    <property type="project" value="InterPro"/>
</dbReference>
<evidence type="ECO:0000259" key="1">
    <source>
        <dbReference type="Pfam" id="PF01048"/>
    </source>
</evidence>
<dbReference type="EMBL" id="CP002629">
    <property type="protein sequence ID" value="AEB07901.1"/>
    <property type="molecule type" value="Genomic_DNA"/>
</dbReference>
<dbReference type="CDD" id="cd17767">
    <property type="entry name" value="UP_EcUdp-like"/>
    <property type="match status" value="1"/>
</dbReference>
<dbReference type="Gene3D" id="3.40.50.1580">
    <property type="entry name" value="Nucleoside phosphorylase domain"/>
    <property type="match status" value="1"/>
</dbReference>
<dbReference type="PANTHER" id="PTHR43691:SF13">
    <property type="entry name" value="URIDINE PHOSPHORYLASE"/>
    <property type="match status" value="1"/>
</dbReference>
<organism evidence="2 3">
    <name type="scientific">Desulfobacca acetoxidans (strain ATCC 700848 / DSM 11109 / ASRB2)</name>
    <dbReference type="NCBI Taxonomy" id="880072"/>
    <lineage>
        <taxon>Bacteria</taxon>
        <taxon>Pseudomonadati</taxon>
        <taxon>Thermodesulfobacteriota</taxon>
        <taxon>Desulfobaccia</taxon>
        <taxon>Desulfobaccales</taxon>
        <taxon>Desulfobaccaceae</taxon>
        <taxon>Desulfobacca</taxon>
    </lineage>
</organism>
<dbReference type="Pfam" id="PF01048">
    <property type="entry name" value="PNP_UDP_1"/>
    <property type="match status" value="1"/>
</dbReference>
<proteinExistence type="predicted"/>
<accession>F2NGJ4</accession>
<keyword evidence="3" id="KW-1185">Reference proteome</keyword>
<sequence length="267" mass="28946">MSPDVTSRAGSAYHLHTEPGDIAPFILTSGSRQRIRRLSALFDTISFERENREFLTVTGTYRNIPITGMSTGIGASSTVIAIVEALQCQPQATFIRLGSCGSLQSHIQVGEFVISHRALRQEFVTHLYAPPEIEAVADPDITQALIQAARQMGVSSHCGLTCTTADFYHGQGRAAPGFTGFDSSLLANLQVQGVLNLEMEMAVYLTLAQVCQYPMRAGGVTAVFADRCRNVIIDPQQATEAEELLCRIGLLAAELLVAQPLSKEHRP</sequence>
<reference evidence="2 3" key="1">
    <citation type="journal article" date="2011" name="Stand. Genomic Sci.">
        <title>Complete genome sequence of the acetate-degrading sulfate reducer Desulfobacca acetoxidans type strain (ASRB2).</title>
        <authorList>
            <person name="Goker M."/>
            <person name="Teshima H."/>
            <person name="Lapidus A."/>
            <person name="Nolan M."/>
            <person name="Lucas S."/>
            <person name="Hammon N."/>
            <person name="Deshpande S."/>
            <person name="Cheng J.F."/>
            <person name="Tapia R."/>
            <person name="Han C."/>
            <person name="Goodwin L."/>
            <person name="Pitluck S."/>
            <person name="Huntemann M."/>
            <person name="Liolios K."/>
            <person name="Ivanova N."/>
            <person name="Pagani I."/>
            <person name="Mavromatis K."/>
            <person name="Ovchinikova G."/>
            <person name="Pati A."/>
            <person name="Chen A."/>
            <person name="Palaniappan K."/>
            <person name="Land M."/>
            <person name="Hauser L."/>
            <person name="Brambilla E.M."/>
            <person name="Rohde M."/>
            <person name="Spring S."/>
            <person name="Detter J.C."/>
            <person name="Woyke T."/>
            <person name="Bristow J."/>
            <person name="Eisen J.A."/>
            <person name="Markowitz V."/>
            <person name="Hugenholtz P."/>
            <person name="Kyrpides N.C."/>
            <person name="Klenk H.P."/>
        </authorList>
    </citation>
    <scope>NUCLEOTIDE SEQUENCE [LARGE SCALE GENOMIC DNA]</scope>
    <source>
        <strain evidence="3">ATCC 700848 / DSM 11109 / ASRB2</strain>
    </source>
</reference>
<dbReference type="STRING" id="880072.Desac_0002"/>
<dbReference type="eggNOG" id="COG2820">
    <property type="taxonomic scope" value="Bacteria"/>
</dbReference>
<feature type="domain" description="Nucleoside phosphorylase" evidence="1">
    <location>
        <begin position="25"/>
        <end position="226"/>
    </location>
</feature>
<dbReference type="OrthoDB" id="9782889at2"/>
<protein>
    <submittedName>
        <fullName evidence="2">Purine or other phosphorylase family 1</fullName>
    </submittedName>
</protein>
<dbReference type="KEGG" id="dao:Desac_0002"/>
<dbReference type="PANTHER" id="PTHR43691">
    <property type="entry name" value="URIDINE PHOSPHORYLASE"/>
    <property type="match status" value="1"/>
</dbReference>
<dbReference type="RefSeq" id="WP_013705016.1">
    <property type="nucleotide sequence ID" value="NC_015388.1"/>
</dbReference>
<gene>
    <name evidence="2" type="ordered locus">Desac_0002</name>
</gene>
<dbReference type="AlphaFoldDB" id="F2NGJ4"/>
<dbReference type="Proteomes" id="UP000000483">
    <property type="component" value="Chromosome"/>
</dbReference>
<reference evidence="3" key="2">
    <citation type="submission" date="2011-03" db="EMBL/GenBank/DDBJ databases">
        <title>The complete genome of Desulfobacca acetoxidans DSM 11109.</title>
        <authorList>
            <consortium name="US DOE Joint Genome Institute (JGI-PGF)"/>
            <person name="Lucas S."/>
            <person name="Copeland A."/>
            <person name="Lapidus A."/>
            <person name="Bruce D."/>
            <person name="Goodwin L."/>
            <person name="Pitluck S."/>
            <person name="Peters L."/>
            <person name="Kyrpides N."/>
            <person name="Mavromatis K."/>
            <person name="Ivanova N."/>
            <person name="Ovchinnikova G."/>
            <person name="Teshima H."/>
            <person name="Detter J.C."/>
            <person name="Han C."/>
            <person name="Land M."/>
            <person name="Hauser L."/>
            <person name="Markowitz V."/>
            <person name="Cheng J.-F."/>
            <person name="Hugenholtz P."/>
            <person name="Woyke T."/>
            <person name="Wu D."/>
            <person name="Spring S."/>
            <person name="Schueler E."/>
            <person name="Brambilla E."/>
            <person name="Klenk H.-P."/>
            <person name="Eisen J.A."/>
        </authorList>
    </citation>
    <scope>NUCLEOTIDE SEQUENCE [LARGE SCALE GENOMIC DNA]</scope>
    <source>
        <strain evidence="3">ATCC 700848 / DSM 11109 / ASRB2</strain>
    </source>
</reference>
<dbReference type="GO" id="GO:0005829">
    <property type="term" value="C:cytosol"/>
    <property type="evidence" value="ECO:0007669"/>
    <property type="project" value="TreeGrafter"/>
</dbReference>